<sequence length="149" mass="17170">MKKKIVSLFVFLFAPLVSAQQQAPTLQQQILAADNQFFTAFNQCDIDTMATMFSQKLEFYHDQGGLSDYTQSMQNTRALCERNLGLQRTLLIDTVEIHPITNFGAIQTGQHQFCHEVEGKMDCGTFKFLHVWHLKGDTWQLHRVVSYDH</sequence>
<dbReference type="InterPro" id="IPR032710">
    <property type="entry name" value="NTF2-like_dom_sf"/>
</dbReference>
<evidence type="ECO:0000313" key="4">
    <source>
        <dbReference type="Proteomes" id="UP000199308"/>
    </source>
</evidence>
<accession>A0A1H9ZF54</accession>
<keyword evidence="1" id="KW-0732">Signal</keyword>
<evidence type="ECO:0000256" key="1">
    <source>
        <dbReference type="SAM" id="SignalP"/>
    </source>
</evidence>
<gene>
    <name evidence="3" type="ORF">SAMN05660429_00428</name>
</gene>
<proteinExistence type="predicted"/>
<evidence type="ECO:0000259" key="2">
    <source>
        <dbReference type="Pfam" id="PF14534"/>
    </source>
</evidence>
<feature type="chain" id="PRO_5011542976" description="DUF4440 domain-containing protein" evidence="1">
    <location>
        <begin position="20"/>
        <end position="149"/>
    </location>
</feature>
<protein>
    <recommendedName>
        <fullName evidence="2">DUF4440 domain-containing protein</fullName>
    </recommendedName>
</protein>
<feature type="signal peptide" evidence="1">
    <location>
        <begin position="1"/>
        <end position="19"/>
    </location>
</feature>
<dbReference type="Proteomes" id="UP000199308">
    <property type="component" value="Unassembled WGS sequence"/>
</dbReference>
<dbReference type="AlphaFoldDB" id="A0A1H9ZF54"/>
<dbReference type="OrthoDB" id="119951at2"/>
<feature type="domain" description="DUF4440" evidence="2">
    <location>
        <begin position="30"/>
        <end position="141"/>
    </location>
</feature>
<keyword evidence="4" id="KW-1185">Reference proteome</keyword>
<organism evidence="3 4">
    <name type="scientific">Thalassotalea agarivorans</name>
    <name type="common">Thalassomonas agarivorans</name>
    <dbReference type="NCBI Taxonomy" id="349064"/>
    <lineage>
        <taxon>Bacteria</taxon>
        <taxon>Pseudomonadati</taxon>
        <taxon>Pseudomonadota</taxon>
        <taxon>Gammaproteobacteria</taxon>
        <taxon>Alteromonadales</taxon>
        <taxon>Colwelliaceae</taxon>
        <taxon>Thalassotalea</taxon>
    </lineage>
</organism>
<name>A0A1H9ZF54_THASX</name>
<reference evidence="3 4" key="1">
    <citation type="submission" date="2016-10" db="EMBL/GenBank/DDBJ databases">
        <authorList>
            <person name="de Groot N.N."/>
        </authorList>
    </citation>
    <scope>NUCLEOTIDE SEQUENCE [LARGE SCALE GENOMIC DNA]</scope>
    <source>
        <strain evidence="3 4">DSM 19706</strain>
    </source>
</reference>
<dbReference type="Gene3D" id="3.10.450.50">
    <property type="match status" value="1"/>
</dbReference>
<evidence type="ECO:0000313" key="3">
    <source>
        <dbReference type="EMBL" id="SES80280.1"/>
    </source>
</evidence>
<dbReference type="Pfam" id="PF14534">
    <property type="entry name" value="DUF4440"/>
    <property type="match status" value="1"/>
</dbReference>
<dbReference type="RefSeq" id="WP_093327306.1">
    <property type="nucleotide sequence ID" value="NZ_AP027363.1"/>
</dbReference>
<dbReference type="STRING" id="349064.SAMN05660429_00428"/>
<dbReference type="EMBL" id="FOHK01000002">
    <property type="protein sequence ID" value="SES80280.1"/>
    <property type="molecule type" value="Genomic_DNA"/>
</dbReference>
<dbReference type="SUPFAM" id="SSF54427">
    <property type="entry name" value="NTF2-like"/>
    <property type="match status" value="1"/>
</dbReference>
<dbReference type="InterPro" id="IPR027843">
    <property type="entry name" value="DUF4440"/>
</dbReference>